<dbReference type="InterPro" id="IPR036188">
    <property type="entry name" value="FAD/NAD-bd_sf"/>
</dbReference>
<evidence type="ECO:0000256" key="10">
    <source>
        <dbReference type="RuleBase" id="RU366072"/>
    </source>
</evidence>
<evidence type="ECO:0000313" key="13">
    <source>
        <dbReference type="Proteomes" id="UP000013307"/>
    </source>
</evidence>
<dbReference type="GO" id="GO:0016491">
    <property type="term" value="F:oxidoreductase activity"/>
    <property type="evidence" value="ECO:0007669"/>
    <property type="project" value="UniProtKB-UniRule"/>
</dbReference>
<dbReference type="InterPro" id="IPR017896">
    <property type="entry name" value="4Fe4S_Fe-S-bd"/>
</dbReference>
<comment type="similarity">
    <text evidence="2 10">Belongs to the HdrA family.</text>
</comment>
<dbReference type="GO" id="GO:0051539">
    <property type="term" value="F:4 iron, 4 sulfur cluster binding"/>
    <property type="evidence" value="ECO:0007669"/>
    <property type="project" value="UniProtKB-UniRule"/>
</dbReference>
<dbReference type="GO" id="GO:0046872">
    <property type="term" value="F:metal ion binding"/>
    <property type="evidence" value="ECO:0007669"/>
    <property type="project" value="UniProtKB-KW"/>
</dbReference>
<reference evidence="12 13" key="1">
    <citation type="journal article" date="2013" name="Genome Announc.">
        <title>Complete Genome Sequence of the Thermophilic and Facultatively Chemolithoautotrophic Sulfate Reducer Archaeoglobus sulfaticallidus Strain PM70-1T.</title>
        <authorList>
            <person name="Stokke R."/>
            <person name="Hocking W.P."/>
            <person name="Steinsbu B.O."/>
            <person name="Steen I.H."/>
        </authorList>
    </citation>
    <scope>NUCLEOTIDE SEQUENCE [LARGE SCALE GENOMIC DNA]</scope>
    <source>
        <strain evidence="12">PM70-1</strain>
    </source>
</reference>
<dbReference type="PROSITE" id="PS00198">
    <property type="entry name" value="4FE4S_FER_1"/>
    <property type="match status" value="3"/>
</dbReference>
<keyword evidence="5 10" id="KW-0479">Metal-binding</keyword>
<feature type="domain" description="4Fe-4S ferredoxin-type" evidence="11">
    <location>
        <begin position="143"/>
        <end position="172"/>
    </location>
</feature>
<evidence type="ECO:0000256" key="5">
    <source>
        <dbReference type="ARBA" id="ARBA00022723"/>
    </source>
</evidence>
<evidence type="ECO:0000256" key="3">
    <source>
        <dbReference type="ARBA" id="ARBA00022485"/>
    </source>
</evidence>
<dbReference type="eggNOG" id="arCOG02235">
    <property type="taxonomic scope" value="Archaea"/>
</dbReference>
<dbReference type="Pfam" id="PF12838">
    <property type="entry name" value="Fer4_7"/>
    <property type="match status" value="1"/>
</dbReference>
<keyword evidence="13" id="KW-1185">Reference proteome</keyword>
<proteinExistence type="inferred from homology"/>
<dbReference type="OrthoDB" id="32867at2157"/>
<dbReference type="SUPFAM" id="SSF51905">
    <property type="entry name" value="FAD/NAD(P)-binding domain"/>
    <property type="match status" value="1"/>
</dbReference>
<comment type="cofactor">
    <cofactor evidence="10">
        <name>[4Fe-4S] cluster</name>
        <dbReference type="ChEBI" id="CHEBI:49883"/>
    </cofactor>
</comment>
<dbReference type="InterPro" id="IPR023753">
    <property type="entry name" value="FAD/NAD-binding_dom"/>
</dbReference>
<dbReference type="EMBL" id="CP005290">
    <property type="protein sequence ID" value="AGK61787.1"/>
    <property type="molecule type" value="Genomic_DNA"/>
</dbReference>
<evidence type="ECO:0000256" key="4">
    <source>
        <dbReference type="ARBA" id="ARBA00022630"/>
    </source>
</evidence>
<dbReference type="RefSeq" id="WP_015591385.1">
    <property type="nucleotide sequence ID" value="NC_021169.1"/>
</dbReference>
<name>N0BHJ5_9EURY</name>
<evidence type="ECO:0000256" key="7">
    <source>
        <dbReference type="ARBA" id="ARBA00023002"/>
    </source>
</evidence>
<feature type="domain" description="4Fe-4S ferredoxin-type" evidence="11">
    <location>
        <begin position="96"/>
        <end position="126"/>
    </location>
</feature>
<evidence type="ECO:0000256" key="2">
    <source>
        <dbReference type="ARBA" id="ARBA00006561"/>
    </source>
</evidence>
<dbReference type="Gene3D" id="3.50.50.60">
    <property type="entry name" value="FAD/NAD(P)-binding domain"/>
    <property type="match status" value="2"/>
</dbReference>
<dbReference type="InterPro" id="IPR039650">
    <property type="entry name" value="HdrA-like"/>
</dbReference>
<gene>
    <name evidence="12" type="ORF">Asulf_01816</name>
</gene>
<dbReference type="Pfam" id="PF07992">
    <property type="entry name" value="Pyr_redox_2"/>
    <property type="match status" value="2"/>
</dbReference>
<comment type="cofactor">
    <cofactor evidence="1 10">
        <name>FAD</name>
        <dbReference type="ChEBI" id="CHEBI:57692"/>
    </cofactor>
</comment>
<dbReference type="eggNOG" id="arCOG02234">
    <property type="taxonomic scope" value="Archaea"/>
</dbReference>
<sequence length="994" mass="110416">MSGAVLVVGGGIAGMQSALDLAESGFKVYLLEKLPAIGGRMSQIDKTFPTNDCAMCILSPKLNEVGRHENIEIINNSELLSVEGEAGDFTVRIKRNPLYVDMDRCTGCGECAKACPVNAIDEYNEGLSFRSSIYIRYPQAVPKVYAIDKEKCIGCGICENVCVAKAINYNQRPEEIELKVGSIILTLGGKLADPVERGEYGYGIFPNVVTGIQFERLLSATGPFEGHVLRADGKEPKRIAFIQCVCSRDEKTNPWCSSVCCTYATKHAIIAKEHMPDVETHIFVMDLRTFGKGFEEYAKRAEEEYGVVYKYGRVSVVMQKPNGNLILKYEKDGRTFEEEYDMVVLSTGFEPPEEAKKYAEILGIELNEYGFCKTDPFKPLETNKPGIFVAGVFSEPKDIPESVAQASGVAARASSLIAQDRGKFVSVKEYPPERDVTGEPPRIGVFVCHCGINIASVVDVEKVAEYAKTLDNVVYAEHNLFTCSADTQERMKEIINRYNLNRVVVAACTPRTHEALFRNTLREAGLNPYLFEFVNIREHCSWVHMREPEKATEKAMDLVRSGVAKARLLEPLPYVEVDINKKALIIGGGLAGMTCALELAEQGFESYIVEKEAELGGNLKHLFYTIDGKNPQELLKELVEKVEKEPKITVFRNARIESIDGFVGNFRSKISVDGEVKEVEHGVVIVATGAEEYKPREYEYGKNPKVITQVELEEMLARGEAPESVVMIQCVGSRNDERPYCSRICCQTAIKNALKIKELNPDADVLILYRDIRTYGFMEKYYALAGEKGVVFVRYDENNPPKVEGDSVIFLDRILEEEISYSPQYIVLSSATIPRKDNEEISKMLRVPLNENGFFLEAHPKLRPVDFASEGIYLCGLAHSPRLIQETISQACAAVSRALTILTKDKMVMDASKAFVVRERCDACGLCVKACPVNAIELKQFENRGVVELKAEVNRAVCLGCGVCHATCPKSAIVVKGFTIDQIKAMVEAIAVVR</sequence>
<dbReference type="UniPathway" id="UPA00647">
    <property type="reaction ID" value="UER00700"/>
</dbReference>
<evidence type="ECO:0000313" key="12">
    <source>
        <dbReference type="EMBL" id="AGK61787.1"/>
    </source>
</evidence>
<evidence type="ECO:0000256" key="9">
    <source>
        <dbReference type="ARBA" id="ARBA00023014"/>
    </source>
</evidence>
<dbReference type="SMR" id="N0BHJ5"/>
<dbReference type="SUPFAM" id="SSF54862">
    <property type="entry name" value="4Fe-4S ferredoxins"/>
    <property type="match status" value="1"/>
</dbReference>
<keyword evidence="4 10" id="KW-0285">Flavoprotein</keyword>
<dbReference type="STRING" id="387631.Asulf_01816"/>
<dbReference type="HOGENOM" id="CLU_004231_2_0_2"/>
<dbReference type="PROSITE" id="PS51379">
    <property type="entry name" value="4FE4S_FER_2"/>
    <property type="match status" value="4"/>
</dbReference>
<dbReference type="Gene3D" id="3.30.70.3270">
    <property type="match status" value="1"/>
</dbReference>
<dbReference type="SUPFAM" id="SSF51971">
    <property type="entry name" value="Nucleotide-binding domain"/>
    <property type="match status" value="1"/>
</dbReference>
<dbReference type="Pfam" id="PF13450">
    <property type="entry name" value="NAD_binding_8"/>
    <property type="match status" value="1"/>
</dbReference>
<comment type="subunit">
    <text evidence="10">The ferredoxin:CoB-CoM heterodisulfide reductase is composed of three subunits; HdrA, HdrB and HdrC.</text>
</comment>
<dbReference type="Pfam" id="PF00037">
    <property type="entry name" value="Fer4"/>
    <property type="match status" value="2"/>
</dbReference>
<dbReference type="InterPro" id="IPR017900">
    <property type="entry name" value="4Fe4S_Fe_S_CS"/>
</dbReference>
<organism evidence="12 13">
    <name type="scientific">Archaeoglobus sulfaticallidus PM70-1</name>
    <dbReference type="NCBI Taxonomy" id="387631"/>
    <lineage>
        <taxon>Archaea</taxon>
        <taxon>Methanobacteriati</taxon>
        <taxon>Methanobacteriota</taxon>
        <taxon>Archaeoglobi</taxon>
        <taxon>Archaeoglobales</taxon>
        <taxon>Archaeoglobaceae</taxon>
        <taxon>Archaeoglobus</taxon>
    </lineage>
</organism>
<protein>
    <recommendedName>
        <fullName evidence="10">CoB--CoM heterodisulfide reductase iron-sulfur subunit A</fullName>
        <ecNumber evidence="10">1.8.-.-</ecNumber>
    </recommendedName>
</protein>
<accession>N0BHJ5</accession>
<keyword evidence="3 10" id="KW-0004">4Fe-4S</keyword>
<dbReference type="PANTHER" id="PTHR43498">
    <property type="entry name" value="FERREDOXIN:COB-COM HETERODISULFIDE REDUCTASE SUBUNIT A"/>
    <property type="match status" value="1"/>
</dbReference>
<keyword evidence="9 10" id="KW-0411">Iron-sulfur</keyword>
<evidence type="ECO:0000259" key="11">
    <source>
        <dbReference type="PROSITE" id="PS51379"/>
    </source>
</evidence>
<keyword evidence="8 10" id="KW-0408">Iron</keyword>
<dbReference type="KEGG" id="ast:Asulf_01816"/>
<dbReference type="Gene3D" id="3.30.70.20">
    <property type="match status" value="1"/>
</dbReference>
<dbReference type="PANTHER" id="PTHR43498:SF1">
    <property type="entry name" value="COB--COM HETERODISULFIDE REDUCTASE IRON-SULFUR SUBUNIT A"/>
    <property type="match status" value="1"/>
</dbReference>
<evidence type="ECO:0000256" key="8">
    <source>
        <dbReference type="ARBA" id="ARBA00023004"/>
    </source>
</evidence>
<evidence type="ECO:0000256" key="6">
    <source>
        <dbReference type="ARBA" id="ARBA00022827"/>
    </source>
</evidence>
<comment type="function">
    <text evidence="10">Part of a complex that catalyzes the reversible reduction of CoM-S-S-CoB to the thiol-coenzymes H-S-CoM (coenzyme M) and H-S-CoB (coenzyme B).</text>
</comment>
<keyword evidence="7 10" id="KW-0560">Oxidoreductase</keyword>
<feature type="domain" description="4Fe-4S ferredoxin-type" evidence="11">
    <location>
        <begin position="912"/>
        <end position="941"/>
    </location>
</feature>
<keyword evidence="6 10" id="KW-0274">FAD</keyword>
<dbReference type="GeneID" id="15393451"/>
<dbReference type="EC" id="1.8.-.-" evidence="10"/>
<comment type="pathway">
    <text evidence="10">Cofactor metabolism; coenzyme M-coenzyme B heterodisulfide reduction; coenzyme B and coenzyme M from coenzyme M-coenzyme B heterodisulfide: step 1/1.</text>
</comment>
<dbReference type="AlphaFoldDB" id="N0BHJ5"/>
<feature type="domain" description="4Fe-4S ferredoxin-type" evidence="11">
    <location>
        <begin position="949"/>
        <end position="978"/>
    </location>
</feature>
<dbReference type="Gene3D" id="3.40.50.720">
    <property type="entry name" value="NAD(P)-binding Rossmann-like Domain"/>
    <property type="match status" value="1"/>
</dbReference>
<evidence type="ECO:0000256" key="1">
    <source>
        <dbReference type="ARBA" id="ARBA00001974"/>
    </source>
</evidence>
<dbReference type="Proteomes" id="UP000013307">
    <property type="component" value="Chromosome"/>
</dbReference>